<keyword evidence="2" id="KW-0472">Membrane</keyword>
<accession>A0A6F8YMT0</accession>
<dbReference type="SUPFAM" id="SSF53300">
    <property type="entry name" value="vWA-like"/>
    <property type="match status" value="1"/>
</dbReference>
<dbReference type="PROSITE" id="PS50234">
    <property type="entry name" value="VWFA"/>
    <property type="match status" value="1"/>
</dbReference>
<dbReference type="InterPro" id="IPR002035">
    <property type="entry name" value="VWF_A"/>
</dbReference>
<keyword evidence="2" id="KW-1133">Transmembrane helix</keyword>
<dbReference type="Pfam" id="PF13531">
    <property type="entry name" value="SBP_bac_11"/>
    <property type="match status" value="1"/>
</dbReference>
<dbReference type="AlphaFoldDB" id="A0A6F8YMT0"/>
<evidence type="ECO:0000259" key="3">
    <source>
        <dbReference type="PROSITE" id="PS50234"/>
    </source>
</evidence>
<evidence type="ECO:0000256" key="1">
    <source>
        <dbReference type="SAM" id="MobiDB-lite"/>
    </source>
</evidence>
<dbReference type="KEGG" id="psuu:Psuf_045540"/>
<feature type="region of interest" description="Disordered" evidence="1">
    <location>
        <begin position="334"/>
        <end position="368"/>
    </location>
</feature>
<dbReference type="EMBL" id="AP022871">
    <property type="protein sequence ID" value="BCB87241.1"/>
    <property type="molecule type" value="Genomic_DNA"/>
</dbReference>
<feature type="transmembrane region" description="Helical" evidence="2">
    <location>
        <begin position="17"/>
        <end position="37"/>
    </location>
</feature>
<proteinExistence type="predicted"/>
<dbReference type="Proteomes" id="UP000503011">
    <property type="component" value="Chromosome"/>
</dbReference>
<evidence type="ECO:0000256" key="2">
    <source>
        <dbReference type="SAM" id="Phobius"/>
    </source>
</evidence>
<sequence>MGPVPGRHRMRSNHRGAGAIAAAMALVVVVGGSWFGYRELAGSRCTGEVKLSVAASPEIAPAVRSTVESWSAGGGSADGTCVVVDVSEVNSVDMAAVIAAQHDVGLAGVGSANGTLEVPDVWLPDSSTWLVRLKTLAPGFNPADGGSVARSPVVAAMPEPLAESFGWPDKNVGWADLLKRITTGTGLRTGIVEPTRDAAGLSGLLSLGAAAGAEGGSQQAQTAALRSLAIGRSALRDDLVAKFPQASDAASLASGLNVAPLSEEDVIEYNAKKPPVPLAALYVEPTPAPLDYPFAIMPGTDPARTAAAEAVHDALDSGTFRDLLGAQGLRSPDGTWGAGFSAPTGAPSPAGGPPSPTPNAGGKAAGGLDPATLDRSLATWTAVTAPGRMLAVMDVSGSMLERVPEADNASRMAVTLAAAQAGLSLFDDSWALGLWTFSTDLGGGKDWRELVPIGPLSSNRSQALAALKSITPKPDGDTGLYDTMLAAYKEVQEGWAADRVNSIVMFTDGRNDDDNGVDEQTLLAQLKDLADPRRPVQVIILGIGDGVDEGQLKRITDVTGGGVFVTKDPTKIGDIFLKALALRPAAPR</sequence>
<gene>
    <name evidence="4" type="ORF">Psuf_045540</name>
</gene>
<dbReference type="Gene3D" id="3.40.50.410">
    <property type="entry name" value="von Willebrand factor, type A domain"/>
    <property type="match status" value="1"/>
</dbReference>
<feature type="domain" description="VWFA" evidence="3">
    <location>
        <begin position="388"/>
        <end position="580"/>
    </location>
</feature>
<reference evidence="4 5" key="2">
    <citation type="submission" date="2020-03" db="EMBL/GenBank/DDBJ databases">
        <authorList>
            <person name="Ichikawa N."/>
            <person name="Kimura A."/>
            <person name="Kitahashi Y."/>
            <person name="Uohara A."/>
        </authorList>
    </citation>
    <scope>NUCLEOTIDE SEQUENCE [LARGE SCALE GENOMIC DNA]</scope>
    <source>
        <strain evidence="4 5">NBRC 105367</strain>
    </source>
</reference>
<dbReference type="SMART" id="SM00327">
    <property type="entry name" value="VWA"/>
    <property type="match status" value="1"/>
</dbReference>
<dbReference type="InterPro" id="IPR036465">
    <property type="entry name" value="vWFA_dom_sf"/>
</dbReference>
<keyword evidence="5" id="KW-1185">Reference proteome</keyword>
<evidence type="ECO:0000313" key="5">
    <source>
        <dbReference type="Proteomes" id="UP000503011"/>
    </source>
</evidence>
<keyword evidence="2" id="KW-0812">Transmembrane</keyword>
<name>A0A6F8YMT0_9ACTN</name>
<dbReference type="Pfam" id="PF00092">
    <property type="entry name" value="VWA"/>
    <property type="match status" value="1"/>
</dbReference>
<feature type="compositionally biased region" description="Low complexity" evidence="1">
    <location>
        <begin position="338"/>
        <end position="349"/>
    </location>
</feature>
<protein>
    <recommendedName>
        <fullName evidence="3">VWFA domain-containing protein</fullName>
    </recommendedName>
</protein>
<reference evidence="4 5" key="1">
    <citation type="submission" date="2020-03" db="EMBL/GenBank/DDBJ databases">
        <title>Whole genome shotgun sequence of Phytohabitans suffuscus NBRC 105367.</title>
        <authorList>
            <person name="Komaki H."/>
            <person name="Tamura T."/>
        </authorList>
    </citation>
    <scope>NUCLEOTIDE SEQUENCE [LARGE SCALE GENOMIC DNA]</scope>
    <source>
        <strain evidence="4 5">NBRC 105367</strain>
    </source>
</reference>
<evidence type="ECO:0000313" key="4">
    <source>
        <dbReference type="EMBL" id="BCB87241.1"/>
    </source>
</evidence>
<organism evidence="4 5">
    <name type="scientific">Phytohabitans suffuscus</name>
    <dbReference type="NCBI Taxonomy" id="624315"/>
    <lineage>
        <taxon>Bacteria</taxon>
        <taxon>Bacillati</taxon>
        <taxon>Actinomycetota</taxon>
        <taxon>Actinomycetes</taxon>
        <taxon>Micromonosporales</taxon>
        <taxon>Micromonosporaceae</taxon>
    </lineage>
</organism>